<dbReference type="EMBL" id="CP095005">
    <property type="protein sequence ID" value="UOO94369.1"/>
    <property type="molecule type" value="Genomic_DNA"/>
</dbReference>
<protein>
    <recommendedName>
        <fullName evidence="1">DUF8052 domain-containing protein</fullName>
    </recommendedName>
</protein>
<dbReference type="EMBL" id="BAAADN010000002">
    <property type="protein sequence ID" value="GAA0449975.1"/>
    <property type="molecule type" value="Genomic_DNA"/>
</dbReference>
<proteinExistence type="predicted"/>
<sequence length="197" mass="22636">MADADTEPSRPVQGDYLDTVAERLENSYDLERDRSIEDTTWTLYGWLTLEREKYFLHPTVSYARHDSDEHLFVRRVDAIDTETLDTAIDLGHTLADDWIEADERHYSTDLTFVFVAPTIPEAVADRVEGFRDRTLLKYGYYGHYEVNLVVAAPPSEELVASEKADVAAAFRTWTPPVERDRGLFGRLADTIFDRADR</sequence>
<evidence type="ECO:0000313" key="5">
    <source>
        <dbReference type="Proteomes" id="UP001500962"/>
    </source>
</evidence>
<dbReference type="Proteomes" id="UP001500962">
    <property type="component" value="Unassembled WGS sequence"/>
</dbReference>
<evidence type="ECO:0000313" key="4">
    <source>
        <dbReference type="Proteomes" id="UP000830542"/>
    </source>
</evidence>
<feature type="domain" description="DUF8052" evidence="1">
    <location>
        <begin position="15"/>
        <end position="171"/>
    </location>
</feature>
<dbReference type="KEGG" id="hdo:MUK72_10360"/>
<organism evidence="2 5">
    <name type="scientific">Halococcus dombrowskii</name>
    <dbReference type="NCBI Taxonomy" id="179637"/>
    <lineage>
        <taxon>Archaea</taxon>
        <taxon>Methanobacteriati</taxon>
        <taxon>Methanobacteriota</taxon>
        <taxon>Stenosarchaea group</taxon>
        <taxon>Halobacteria</taxon>
        <taxon>Halobacteriales</taxon>
        <taxon>Halococcaceae</taxon>
        <taxon>Halococcus</taxon>
    </lineage>
</organism>
<dbReference type="RefSeq" id="WP_244699917.1">
    <property type="nucleotide sequence ID" value="NZ_BAAADN010000002.1"/>
</dbReference>
<keyword evidence="4" id="KW-1185">Reference proteome</keyword>
<dbReference type="Proteomes" id="UP000830542">
    <property type="component" value="Chromosome"/>
</dbReference>
<gene>
    <name evidence="2" type="ORF">GCM10008985_01850</name>
    <name evidence="3" type="ORF">MUK72_10360</name>
</gene>
<dbReference type="Pfam" id="PF26226">
    <property type="entry name" value="DUF8052"/>
    <property type="match status" value="1"/>
</dbReference>
<dbReference type="AlphaFoldDB" id="A0AAV3SBY5"/>
<accession>A0AAV3SBY5</accession>
<reference evidence="3" key="2">
    <citation type="submission" date="2022-04" db="EMBL/GenBank/DDBJ databases">
        <title>Sequencing and genomic assembly of Halococcus dombrowskii.</title>
        <authorList>
            <person name="Lim S.W."/>
            <person name="MacLea K.S."/>
        </authorList>
    </citation>
    <scope>NUCLEOTIDE SEQUENCE</scope>
    <source>
        <strain evidence="3">H4</strain>
    </source>
</reference>
<evidence type="ECO:0000313" key="3">
    <source>
        <dbReference type="EMBL" id="UOO94369.1"/>
    </source>
</evidence>
<evidence type="ECO:0000259" key="1">
    <source>
        <dbReference type="Pfam" id="PF26226"/>
    </source>
</evidence>
<reference evidence="2" key="1">
    <citation type="journal article" date="2014" name="Int. J. Syst. Evol. Microbiol.">
        <title>Complete genome sequence of Corynebacterium casei LMG S-19264T (=DSM 44701T), isolated from a smear-ripened cheese.</title>
        <authorList>
            <consortium name="US DOE Joint Genome Institute (JGI-PGF)"/>
            <person name="Walter F."/>
            <person name="Albersmeier A."/>
            <person name="Kalinowski J."/>
            <person name="Ruckert C."/>
        </authorList>
    </citation>
    <scope>NUCLEOTIDE SEQUENCE</scope>
    <source>
        <strain evidence="2">JCM 12289</strain>
    </source>
</reference>
<evidence type="ECO:0000313" key="2">
    <source>
        <dbReference type="EMBL" id="GAA0449975.1"/>
    </source>
</evidence>
<reference evidence="2" key="3">
    <citation type="submission" date="2023-12" db="EMBL/GenBank/DDBJ databases">
        <authorList>
            <person name="Sun Q."/>
            <person name="Inoue M."/>
        </authorList>
    </citation>
    <scope>NUCLEOTIDE SEQUENCE</scope>
    <source>
        <strain evidence="2">JCM 12289</strain>
    </source>
</reference>
<dbReference type="InterPro" id="IPR058365">
    <property type="entry name" value="DUF8052"/>
</dbReference>
<name>A0AAV3SBY5_HALDO</name>
<dbReference type="GeneID" id="71762254"/>